<organism evidence="6">
    <name type="scientific">Desulfatirhabdium butyrativorans</name>
    <dbReference type="NCBI Taxonomy" id="340467"/>
    <lineage>
        <taxon>Bacteria</taxon>
        <taxon>Pseudomonadati</taxon>
        <taxon>Thermodesulfobacteriota</taxon>
        <taxon>Desulfobacteria</taxon>
        <taxon>Desulfobacterales</taxon>
        <taxon>Desulfatirhabdiaceae</taxon>
        <taxon>Desulfatirhabdium</taxon>
    </lineage>
</organism>
<dbReference type="InterPro" id="IPR003439">
    <property type="entry name" value="ABC_transporter-like_ATP-bd"/>
</dbReference>
<dbReference type="PANTHER" id="PTHR42734:SF6">
    <property type="entry name" value="MOLYBDATE IMPORT ATP-BINDING PROTEIN MOLC"/>
    <property type="match status" value="1"/>
</dbReference>
<accession>A0A7C4VZU3</accession>
<dbReference type="PROSITE" id="PS00211">
    <property type="entry name" value="ABC_TRANSPORTER_1"/>
    <property type="match status" value="1"/>
</dbReference>
<sequence length="250" mass="27977">MRVSVEQLGFSYNGKPVLQNIHFHVEPGTFCCILGVNGAGKSTLLKCLNRILSPQMGTVFLDERSIRTIGRNEIARHVGYVPQRHCYVRLTVFEAVLLGRKPHIRFSVSAKDHRIVEQVIEQTGLGPMALRFVNELSGGEAQKVVIARALAQEPQLLLLDEPTSNLDLRNQLDVLQLIRRIVDSGRLSAVVAIHDLNLALRCADRLIFLKDHAIFSIVDKEDINEDMLEAVYGVRVAIHEVEGHRVVVPL</sequence>
<comment type="caution">
    <text evidence="6">The sequence shown here is derived from an EMBL/GenBank/DDBJ whole genome shotgun (WGS) entry which is preliminary data.</text>
</comment>
<dbReference type="InterPro" id="IPR003593">
    <property type="entry name" value="AAA+_ATPase"/>
</dbReference>
<evidence type="ECO:0000313" key="6">
    <source>
        <dbReference type="EMBL" id="HGU34274.1"/>
    </source>
</evidence>
<evidence type="ECO:0000259" key="5">
    <source>
        <dbReference type="PROSITE" id="PS50893"/>
    </source>
</evidence>
<evidence type="ECO:0000256" key="2">
    <source>
        <dbReference type="ARBA" id="ARBA00022448"/>
    </source>
</evidence>
<proteinExistence type="inferred from homology"/>
<dbReference type="SUPFAM" id="SSF52540">
    <property type="entry name" value="P-loop containing nucleoside triphosphate hydrolases"/>
    <property type="match status" value="1"/>
</dbReference>
<protein>
    <submittedName>
        <fullName evidence="6">ABC transporter ATP-binding protein</fullName>
    </submittedName>
</protein>
<keyword evidence="4 6" id="KW-0067">ATP-binding</keyword>
<feature type="domain" description="ABC transporter" evidence="5">
    <location>
        <begin position="3"/>
        <end position="236"/>
    </location>
</feature>
<dbReference type="InterPro" id="IPR027417">
    <property type="entry name" value="P-loop_NTPase"/>
</dbReference>
<dbReference type="EMBL" id="DSUH01000363">
    <property type="protein sequence ID" value="HGU34274.1"/>
    <property type="molecule type" value="Genomic_DNA"/>
</dbReference>
<dbReference type="Gene3D" id="3.40.50.300">
    <property type="entry name" value="P-loop containing nucleotide triphosphate hydrolases"/>
    <property type="match status" value="1"/>
</dbReference>
<dbReference type="AlphaFoldDB" id="A0A7C4VZU3"/>
<keyword evidence="2" id="KW-0813">Transport</keyword>
<dbReference type="PROSITE" id="PS50893">
    <property type="entry name" value="ABC_TRANSPORTER_2"/>
    <property type="match status" value="1"/>
</dbReference>
<evidence type="ECO:0000256" key="4">
    <source>
        <dbReference type="ARBA" id="ARBA00022840"/>
    </source>
</evidence>
<dbReference type="InterPro" id="IPR017871">
    <property type="entry name" value="ABC_transporter-like_CS"/>
</dbReference>
<evidence type="ECO:0000256" key="3">
    <source>
        <dbReference type="ARBA" id="ARBA00022741"/>
    </source>
</evidence>
<dbReference type="FunFam" id="3.40.50.300:FF:000134">
    <property type="entry name" value="Iron-enterobactin ABC transporter ATP-binding protein"/>
    <property type="match status" value="1"/>
</dbReference>
<dbReference type="Pfam" id="PF00005">
    <property type="entry name" value="ABC_tran"/>
    <property type="match status" value="1"/>
</dbReference>
<reference evidence="6" key="1">
    <citation type="journal article" date="2020" name="mSystems">
        <title>Genome- and Community-Level Interaction Insights into Carbon Utilization and Element Cycling Functions of Hydrothermarchaeota in Hydrothermal Sediment.</title>
        <authorList>
            <person name="Zhou Z."/>
            <person name="Liu Y."/>
            <person name="Xu W."/>
            <person name="Pan J."/>
            <person name="Luo Z.H."/>
            <person name="Li M."/>
        </authorList>
    </citation>
    <scope>NUCLEOTIDE SEQUENCE [LARGE SCALE GENOMIC DNA]</scope>
    <source>
        <strain evidence="6">SpSt-477</strain>
    </source>
</reference>
<dbReference type="GO" id="GO:0016887">
    <property type="term" value="F:ATP hydrolysis activity"/>
    <property type="evidence" value="ECO:0007669"/>
    <property type="project" value="InterPro"/>
</dbReference>
<name>A0A7C4VZU3_9BACT</name>
<dbReference type="GO" id="GO:0005524">
    <property type="term" value="F:ATP binding"/>
    <property type="evidence" value="ECO:0007669"/>
    <property type="project" value="UniProtKB-KW"/>
</dbReference>
<keyword evidence="3" id="KW-0547">Nucleotide-binding</keyword>
<gene>
    <name evidence="6" type="ORF">ENS29_15730</name>
</gene>
<dbReference type="CDD" id="cd03214">
    <property type="entry name" value="ABC_Iron-Siderophores_B12_Hemin"/>
    <property type="match status" value="1"/>
</dbReference>
<evidence type="ECO:0000256" key="1">
    <source>
        <dbReference type="ARBA" id="ARBA00005417"/>
    </source>
</evidence>
<dbReference type="SMART" id="SM00382">
    <property type="entry name" value="AAA"/>
    <property type="match status" value="1"/>
</dbReference>
<comment type="similarity">
    <text evidence="1">Belongs to the ABC transporter superfamily.</text>
</comment>
<dbReference type="InterPro" id="IPR050153">
    <property type="entry name" value="Metal_Ion_Import_ABC"/>
</dbReference>
<dbReference type="PANTHER" id="PTHR42734">
    <property type="entry name" value="METAL TRANSPORT SYSTEM ATP-BINDING PROTEIN TM_0124-RELATED"/>
    <property type="match status" value="1"/>
</dbReference>